<dbReference type="EMBL" id="JADHEI010000050">
    <property type="protein sequence ID" value="MBF2735746.1"/>
    <property type="molecule type" value="Genomic_DNA"/>
</dbReference>
<reference evidence="2" key="1">
    <citation type="submission" date="2020-10" db="EMBL/GenBank/DDBJ databases">
        <title>An improved Amphimedon queenslandica hologenome assembly reveals how three proteobacterial symbionts can extend the metabolic phenotypic of their marine sponge host.</title>
        <authorList>
            <person name="Degnan B."/>
            <person name="Degnan S."/>
            <person name="Xiang X."/>
        </authorList>
    </citation>
    <scope>NUCLEOTIDE SEQUENCE</scope>
    <source>
        <strain evidence="2">AqS2</strain>
    </source>
</reference>
<keyword evidence="3" id="KW-1185">Reference proteome</keyword>
<dbReference type="Gene3D" id="1.10.30.50">
    <property type="match status" value="1"/>
</dbReference>
<sequence length="399" mass="46862">MADRKHPANELPSDKDVTVAYLDKALDKTTNSYKFLLLKTILQCMEDYRGQGHLAISFDLIRRGKLANSWFPSLQFRLNFGKQDQIEKALRKVETIVPADAYTSIEQVNRALEEEASALSKVKAVQDLTEYSIGRLIRRAFDQEVAELKQELKQKGVKPSDYDYQIKIKIPGWSRKRFEGDDPPIYRIEDKAEIVIHERWCRYLSKNLKIINGWLDNQWMQTLARKNPNVPGLAHKLWELPNDRDSLRKQRDGWEEYLRNHALDCIYSQPVSRIDNAEFALDHFLPRSWVGHDQMWNLIPIAPKTNSRKKHFLPARDEIEKLASAHFDLLDFAFNNEFPHRSNMLDDYRFGLHVKDAVLKDREKLHEAYLGTIEPLLLLAHRQGFRYWPEEDRILRNGN</sequence>
<evidence type="ECO:0000259" key="1">
    <source>
        <dbReference type="Pfam" id="PF13395"/>
    </source>
</evidence>
<evidence type="ECO:0000313" key="2">
    <source>
        <dbReference type="EMBL" id="MBF2735746.1"/>
    </source>
</evidence>
<name>A0A930Y3C2_9GAMM</name>
<organism evidence="2 3">
    <name type="scientific">Candidatus Amphirhobacter heronislandensis</name>
    <dbReference type="NCBI Taxonomy" id="1732024"/>
    <lineage>
        <taxon>Bacteria</taxon>
        <taxon>Pseudomonadati</taxon>
        <taxon>Pseudomonadota</taxon>
        <taxon>Gammaproteobacteria</taxon>
        <taxon>Candidatus Tethybacterales</taxon>
        <taxon>Candidatus Tethybacteraceae</taxon>
        <taxon>Candidatus Amphirhobacter</taxon>
    </lineage>
</organism>
<accession>A0A930Y3C2</accession>
<comment type="caution">
    <text evidence="2">The sequence shown here is derived from an EMBL/GenBank/DDBJ whole genome shotgun (WGS) entry which is preliminary data.</text>
</comment>
<proteinExistence type="predicted"/>
<dbReference type="InterPro" id="IPR003615">
    <property type="entry name" value="HNH_nuc"/>
</dbReference>
<feature type="domain" description="HNH nuclease" evidence="1">
    <location>
        <begin position="265"/>
        <end position="314"/>
    </location>
</feature>
<protein>
    <recommendedName>
        <fullName evidence="1">HNH nuclease domain-containing protein</fullName>
    </recommendedName>
</protein>
<dbReference type="Proteomes" id="UP000604381">
    <property type="component" value="Unassembled WGS sequence"/>
</dbReference>
<gene>
    <name evidence="2" type="ORF">ISN26_06725</name>
</gene>
<dbReference type="Pfam" id="PF13395">
    <property type="entry name" value="HNH_4"/>
    <property type="match status" value="1"/>
</dbReference>
<evidence type="ECO:0000313" key="3">
    <source>
        <dbReference type="Proteomes" id="UP000604381"/>
    </source>
</evidence>
<dbReference type="AlphaFoldDB" id="A0A930Y3C2"/>